<dbReference type="InterPro" id="IPR051789">
    <property type="entry name" value="Bact_Polyamine_Transport"/>
</dbReference>
<dbReference type="Proteomes" id="UP000713904">
    <property type="component" value="Unassembled WGS sequence"/>
</dbReference>
<reference evidence="10 11" key="1">
    <citation type="submission" date="2020-05" db="EMBL/GenBank/DDBJ databases">
        <title>Draft genome of xy-202 and genomic insight in genome of the genus Peptostreptococcus.</title>
        <authorList>
            <person name="Zhang Z."/>
        </authorList>
    </citation>
    <scope>NUCLEOTIDE SEQUENCE [LARGE SCALE GENOMIC DNA]</scope>
    <source>
        <strain evidence="10 11">DSM 27025</strain>
    </source>
</reference>
<evidence type="ECO:0000256" key="3">
    <source>
        <dbReference type="ARBA" id="ARBA00022448"/>
    </source>
</evidence>
<dbReference type="PANTHER" id="PTHR43848:SF2">
    <property type="entry name" value="PUTRESCINE TRANSPORT SYSTEM PERMEASE PROTEIN POTI"/>
    <property type="match status" value="1"/>
</dbReference>
<comment type="subcellular location">
    <subcellularLocation>
        <location evidence="1 8">Cell membrane</location>
        <topology evidence="1 8">Multi-pass membrane protein</topology>
    </subcellularLocation>
</comment>
<comment type="caution">
    <text evidence="10">The sequence shown here is derived from an EMBL/GenBank/DDBJ whole genome shotgun (WGS) entry which is preliminary data.</text>
</comment>
<evidence type="ECO:0000259" key="9">
    <source>
        <dbReference type="PROSITE" id="PS50928"/>
    </source>
</evidence>
<name>A0ABR6TKJ3_9FIRM</name>
<evidence type="ECO:0000256" key="2">
    <source>
        <dbReference type="ARBA" id="ARBA00007069"/>
    </source>
</evidence>
<evidence type="ECO:0000256" key="1">
    <source>
        <dbReference type="ARBA" id="ARBA00004651"/>
    </source>
</evidence>
<feature type="transmembrane region" description="Helical" evidence="8">
    <location>
        <begin position="196"/>
        <end position="217"/>
    </location>
</feature>
<feature type="transmembrane region" description="Helical" evidence="8">
    <location>
        <begin position="21"/>
        <end position="42"/>
    </location>
</feature>
<dbReference type="CDD" id="cd06261">
    <property type="entry name" value="TM_PBP2"/>
    <property type="match status" value="1"/>
</dbReference>
<keyword evidence="7 8" id="KW-0472">Membrane</keyword>
<dbReference type="InterPro" id="IPR035906">
    <property type="entry name" value="MetI-like_sf"/>
</dbReference>
<keyword evidence="11" id="KW-1185">Reference proteome</keyword>
<evidence type="ECO:0000256" key="7">
    <source>
        <dbReference type="ARBA" id="ARBA00023136"/>
    </source>
</evidence>
<keyword evidence="5 8" id="KW-0812">Transmembrane</keyword>
<dbReference type="EMBL" id="JABGBW010000002">
    <property type="protein sequence ID" value="MBC2575931.1"/>
    <property type="molecule type" value="Genomic_DNA"/>
</dbReference>
<evidence type="ECO:0000256" key="4">
    <source>
        <dbReference type="ARBA" id="ARBA00022475"/>
    </source>
</evidence>
<dbReference type="Pfam" id="PF00528">
    <property type="entry name" value="BPD_transp_1"/>
    <property type="match status" value="1"/>
</dbReference>
<dbReference type="InterPro" id="IPR000515">
    <property type="entry name" value="MetI-like"/>
</dbReference>
<keyword evidence="4" id="KW-1003">Cell membrane</keyword>
<gene>
    <name evidence="10" type="ORF">HLB29_04455</name>
</gene>
<keyword evidence="6 8" id="KW-1133">Transmembrane helix</keyword>
<sequence length="278" mass="31438">MERKEEITILKRRGSKFFQNIYLVIIFIFLYAPIAALMIFSFNKSKSMGHITGFTLHWYSELFRNETILSALYYTVTIAIIASIVSTIFGTITAIGIYKMRGKRKKVLLNINYLPVLNTEIVTGIAIMSLFAFFQMDFGFRTMLIAHIMFCVPYVILSVLPKLRQLPANAEEAALDLGATPWYAIRKVVIPQIKPGIISGFLMAFTMSIDDFVISFFNTGNGVSNLSIEIYGMARRGIKPEINALSTLMFTTVLILLILANRKDSIIKNNTNREELEG</sequence>
<accession>A0ABR6TKJ3</accession>
<comment type="similarity">
    <text evidence="2">Belongs to the binding-protein-dependent transport system permease family. CysTW subfamily.</text>
</comment>
<dbReference type="SUPFAM" id="SSF161098">
    <property type="entry name" value="MetI-like"/>
    <property type="match status" value="1"/>
</dbReference>
<proteinExistence type="inferred from homology"/>
<feature type="transmembrane region" description="Helical" evidence="8">
    <location>
        <begin position="110"/>
        <end position="134"/>
    </location>
</feature>
<evidence type="ECO:0000313" key="10">
    <source>
        <dbReference type="EMBL" id="MBC2575931.1"/>
    </source>
</evidence>
<feature type="domain" description="ABC transmembrane type-1" evidence="9">
    <location>
        <begin position="72"/>
        <end position="260"/>
    </location>
</feature>
<organism evidence="10 11">
    <name type="scientific">Peptostreptococcus canis</name>
    <dbReference type="NCBI Taxonomy" id="1159213"/>
    <lineage>
        <taxon>Bacteria</taxon>
        <taxon>Bacillati</taxon>
        <taxon>Bacillota</taxon>
        <taxon>Clostridia</taxon>
        <taxon>Peptostreptococcales</taxon>
        <taxon>Peptostreptococcaceae</taxon>
        <taxon>Peptostreptococcus</taxon>
    </lineage>
</organism>
<dbReference type="PANTHER" id="PTHR43848">
    <property type="entry name" value="PUTRESCINE TRANSPORT SYSTEM PERMEASE PROTEIN POTI"/>
    <property type="match status" value="1"/>
</dbReference>
<dbReference type="PROSITE" id="PS50928">
    <property type="entry name" value="ABC_TM1"/>
    <property type="match status" value="1"/>
</dbReference>
<keyword evidence="3 8" id="KW-0813">Transport</keyword>
<feature type="transmembrane region" description="Helical" evidence="8">
    <location>
        <begin position="140"/>
        <end position="160"/>
    </location>
</feature>
<evidence type="ECO:0000313" key="11">
    <source>
        <dbReference type="Proteomes" id="UP000713904"/>
    </source>
</evidence>
<protein>
    <submittedName>
        <fullName evidence="10">ABC transporter permease</fullName>
    </submittedName>
</protein>
<dbReference type="Gene3D" id="1.10.3720.10">
    <property type="entry name" value="MetI-like"/>
    <property type="match status" value="1"/>
</dbReference>
<feature type="transmembrane region" description="Helical" evidence="8">
    <location>
        <begin position="71"/>
        <end position="98"/>
    </location>
</feature>
<evidence type="ECO:0000256" key="8">
    <source>
        <dbReference type="RuleBase" id="RU363032"/>
    </source>
</evidence>
<evidence type="ECO:0000256" key="5">
    <source>
        <dbReference type="ARBA" id="ARBA00022692"/>
    </source>
</evidence>
<feature type="transmembrane region" description="Helical" evidence="8">
    <location>
        <begin position="242"/>
        <end position="260"/>
    </location>
</feature>
<evidence type="ECO:0000256" key="6">
    <source>
        <dbReference type="ARBA" id="ARBA00022989"/>
    </source>
</evidence>